<proteinExistence type="predicted"/>
<evidence type="ECO:0000313" key="2">
    <source>
        <dbReference type="EMBL" id="CDR39909.1"/>
    </source>
</evidence>
<feature type="compositionally biased region" description="Low complexity" evidence="1">
    <location>
        <begin position="601"/>
        <end position="675"/>
    </location>
</feature>
<organism evidence="2">
    <name type="scientific">Rhodotorula toruloides</name>
    <name type="common">Yeast</name>
    <name type="synonym">Rhodosporidium toruloides</name>
    <dbReference type="NCBI Taxonomy" id="5286"/>
    <lineage>
        <taxon>Eukaryota</taxon>
        <taxon>Fungi</taxon>
        <taxon>Dikarya</taxon>
        <taxon>Basidiomycota</taxon>
        <taxon>Pucciniomycotina</taxon>
        <taxon>Microbotryomycetes</taxon>
        <taxon>Sporidiobolales</taxon>
        <taxon>Sporidiobolaceae</taxon>
        <taxon>Rhodotorula</taxon>
    </lineage>
</organism>
<feature type="compositionally biased region" description="Basic and acidic residues" evidence="1">
    <location>
        <begin position="497"/>
        <end position="507"/>
    </location>
</feature>
<feature type="compositionally biased region" description="Low complexity" evidence="1">
    <location>
        <begin position="576"/>
        <end position="592"/>
    </location>
</feature>
<feature type="compositionally biased region" description="Acidic residues" evidence="1">
    <location>
        <begin position="64"/>
        <end position="81"/>
    </location>
</feature>
<feature type="compositionally biased region" description="Basic and acidic residues" evidence="1">
    <location>
        <begin position="51"/>
        <end position="63"/>
    </location>
</feature>
<feature type="region of interest" description="Disordered" evidence="1">
    <location>
        <begin position="218"/>
        <end position="685"/>
    </location>
</feature>
<gene>
    <name evidence="2" type="ORF">RHTO0S_04e11914g</name>
</gene>
<protein>
    <submittedName>
        <fullName evidence="2">RHTO0S04e11914g1_1</fullName>
    </submittedName>
</protein>
<name>A0A061ARX1_RHOTO</name>
<feature type="compositionally biased region" description="Polar residues" evidence="1">
    <location>
        <begin position="357"/>
        <end position="378"/>
    </location>
</feature>
<evidence type="ECO:0000256" key="1">
    <source>
        <dbReference type="SAM" id="MobiDB-lite"/>
    </source>
</evidence>
<dbReference type="EMBL" id="LK052939">
    <property type="protein sequence ID" value="CDR39909.1"/>
    <property type="molecule type" value="Genomic_DNA"/>
</dbReference>
<accession>A0A061ARX1</accession>
<dbReference type="OrthoDB" id="2530467at2759"/>
<sequence>MADSPRRNAQANRQARRQSPYARPAPQPAQSTPSRLRSLLSYVSPFRSARKGNEREPTPPREDDASDDEAAVKDEEGDSADEAAHFALHGSVLPLADAPDQHAPASPTPDTLSDRTRQAGGSSGTLSASNSMPNFAARSLATPRFPGNYSRSPSFAHFADAQSARTAHSAVDSISSTATHELARFFQEKASRGDEHLTAVEQAGVLQLMQRAQNVPTAFTPNFHSTHDAAPSFSPGLAAPQQRTTTSSALPKRRRPVYVGAGYSSRRRKTLAGLSGSQSESSLASLASGPDATDGKRRRTERDEEDDIPVASLDDVLASPAPSSRGAKAALPTQSARPAVRNESRAAATPAKPSPLWQVSQTDAPTPSPPRNTASIKPSTRAADMMLDIIRQEDEARAPPAKVAIPKGAILNPYDSEENLLSVTGPAKKSKPAPKKVVSPKLKSPAPQPRQEKPKPAPPAISPLEQLERTMPAEYRRETSKPSKPAKAAELPKPASKPKEVPKKKPAEVLTLSDSEDEDDEEENASMEVEREDEGEEEEDELEEEEEQQEEEEEEQGEELPPPPFAAPKSSKTKKSTAAPPSAFRFSASTASVTSPFSFGQSASSAAPSKAQAGLTSASAQSPAQPAFSFSPATPAANPFSAAPAAGSSTSPFTFTPAPSAASAPSASTEPSTTPRDPKSAALALSKPELPLLQFGFDGVFPSTGSKEEDKALAAVKDIVRGMSKAELPSFAF</sequence>
<feature type="region of interest" description="Disordered" evidence="1">
    <location>
        <begin position="1"/>
        <end position="132"/>
    </location>
</feature>
<dbReference type="AlphaFoldDB" id="A0A061ARX1"/>
<feature type="compositionally biased region" description="Low complexity" evidence="1">
    <location>
        <begin position="482"/>
        <end position="494"/>
    </location>
</feature>
<feature type="compositionally biased region" description="Acidic residues" evidence="1">
    <location>
        <begin position="514"/>
        <end position="558"/>
    </location>
</feature>
<feature type="compositionally biased region" description="Low complexity" evidence="1">
    <location>
        <begin position="271"/>
        <end position="289"/>
    </location>
</feature>
<reference evidence="2" key="1">
    <citation type="journal article" date="2014" name="Genome Announc.">
        <title>Draft genome sequence of Rhodosporidium toruloides CECT1137, an oleaginous yeast of biotechnological interest.</title>
        <authorList>
            <person name="Morin N."/>
            <person name="Calcas X."/>
            <person name="Devillers H."/>
            <person name="Durrens P."/>
            <person name="Sherman D.J."/>
            <person name="Nicaud J.-M."/>
            <person name="Neuveglise C."/>
        </authorList>
    </citation>
    <scope>NUCLEOTIDE SEQUENCE</scope>
    <source>
        <strain evidence="2">CECT1137</strain>
    </source>
</reference>
<feature type="compositionally biased region" description="Low complexity" evidence="1">
    <location>
        <begin position="435"/>
        <end position="445"/>
    </location>
</feature>